<name>A0A834A4C0_9CHIR</name>
<evidence type="ECO:0000313" key="2">
    <source>
        <dbReference type="Proteomes" id="UP000664940"/>
    </source>
</evidence>
<organism evidence="1 2">
    <name type="scientific">Phyllostomus discolor</name>
    <name type="common">pale spear-nosed bat</name>
    <dbReference type="NCBI Taxonomy" id="89673"/>
    <lineage>
        <taxon>Eukaryota</taxon>
        <taxon>Metazoa</taxon>
        <taxon>Chordata</taxon>
        <taxon>Craniata</taxon>
        <taxon>Vertebrata</taxon>
        <taxon>Euteleostomi</taxon>
        <taxon>Mammalia</taxon>
        <taxon>Eutheria</taxon>
        <taxon>Laurasiatheria</taxon>
        <taxon>Chiroptera</taxon>
        <taxon>Yangochiroptera</taxon>
        <taxon>Phyllostomidae</taxon>
        <taxon>Phyllostominae</taxon>
        <taxon>Phyllostomus</taxon>
    </lineage>
</organism>
<dbReference type="Proteomes" id="UP000664940">
    <property type="component" value="Unassembled WGS sequence"/>
</dbReference>
<sequence>MMIEMFCVCVHVCAQLKGWTCRFSGLSWEDLSGFGFRSAYTANLAFMIISTLSWTGCSLGICRQKWLNWISAETQCLNGFMDGINWAAAIGSHIYILELFDSVPLIGSLLIYSTNEILKKEQLLLK</sequence>
<proteinExistence type="predicted"/>
<accession>A0A834A4C0</accession>
<evidence type="ECO:0000313" key="1">
    <source>
        <dbReference type="EMBL" id="KAF6104218.1"/>
    </source>
</evidence>
<dbReference type="EMBL" id="JABVXQ010000006">
    <property type="protein sequence ID" value="KAF6104218.1"/>
    <property type="molecule type" value="Genomic_DNA"/>
</dbReference>
<gene>
    <name evidence="1" type="ORF">HJG60_011225</name>
</gene>
<protein>
    <submittedName>
        <fullName evidence="1">Uncharacterized protein</fullName>
    </submittedName>
</protein>
<reference evidence="1 2" key="1">
    <citation type="journal article" date="2020" name="Nature">
        <title>Six reference-quality genomes reveal evolution of bat adaptations.</title>
        <authorList>
            <person name="Jebb D."/>
            <person name="Huang Z."/>
            <person name="Pippel M."/>
            <person name="Hughes G.M."/>
            <person name="Lavrichenko K."/>
            <person name="Devanna P."/>
            <person name="Winkler S."/>
            <person name="Jermiin L.S."/>
            <person name="Skirmuntt E.C."/>
            <person name="Katzourakis A."/>
            <person name="Burkitt-Gray L."/>
            <person name="Ray D.A."/>
            <person name="Sullivan K.A.M."/>
            <person name="Roscito J.G."/>
            <person name="Kirilenko B.M."/>
            <person name="Davalos L.M."/>
            <person name="Corthals A.P."/>
            <person name="Power M.L."/>
            <person name="Jones G."/>
            <person name="Ransome R.D."/>
            <person name="Dechmann D.K.N."/>
            <person name="Locatelli A.G."/>
            <person name="Puechmaille S.J."/>
            <person name="Fedrigo O."/>
            <person name="Jarvis E.D."/>
            <person name="Hiller M."/>
            <person name="Vernes S.C."/>
            <person name="Myers E.W."/>
            <person name="Teeling E.C."/>
        </authorList>
    </citation>
    <scope>NUCLEOTIDE SEQUENCE [LARGE SCALE GENOMIC DNA]</scope>
    <source>
        <strain evidence="1">Bat1K_MPI-CBG_1</strain>
    </source>
</reference>
<comment type="caution">
    <text evidence="1">The sequence shown here is derived from an EMBL/GenBank/DDBJ whole genome shotgun (WGS) entry which is preliminary data.</text>
</comment>
<dbReference type="AlphaFoldDB" id="A0A834A4C0"/>